<dbReference type="InterPro" id="IPR036116">
    <property type="entry name" value="FN3_sf"/>
</dbReference>
<dbReference type="Gene3D" id="2.60.40.10">
    <property type="entry name" value="Immunoglobulins"/>
    <property type="match status" value="1"/>
</dbReference>
<dbReference type="InterPro" id="IPR013784">
    <property type="entry name" value="Carb-bd-like_fold"/>
</dbReference>
<dbReference type="SUPFAM" id="SSF49452">
    <property type="entry name" value="Starch-binding domain-like"/>
    <property type="match status" value="1"/>
</dbReference>
<dbReference type="Gene3D" id="2.60.40.1120">
    <property type="entry name" value="Carboxypeptidase-like, regulatory domain"/>
    <property type="match status" value="1"/>
</dbReference>
<dbReference type="PROSITE" id="PS50853">
    <property type="entry name" value="FN3"/>
    <property type="match status" value="1"/>
</dbReference>
<sequence length="505" mass="56962">MKNIISKYFFLLNVFLFSLSFIQCSEDYVDGSEKGTIKGIVVKHQSNEPLANVKITTAPTTETVFTSEDGSFIIKNVPLGDYSVKAELRGYLMEIQGANLVDYGQEVGLVFEMKDDNSLNSPPSVPQLLTPADNASELGLNVEVSWNCTDADSDELTYKLILKNNKNDEVLTYENITEKFFTFENLTFGTSYFWQVIASDGINDEVYSNTFKFTTSSIPQNRFHYVKLEGNNHVIYSSDETGNNFKFTQESVNSLRPRKNNSASLVSFLRMVEGNMHLFTAKLDGSDSFRVTEIPLAGFNNNEIDYAWSANGSEFLYPNYNKLYRVNKDGSGTNLVYTTDDGNFITECAWSYDGSKIVLKTNNIEGYNVKIYMIDLMGNKIKTILENVNGAAGGLDISVDGSKILFTRDISGFQNQFYRQLNTHIFIYDLNSDNVEDISDLSNIPSGFIDIDPRFSPNEAEVIFTQTSNDGRSQKDIYKVSLNADNDGRLTRTLLFENAWMPDWE</sequence>
<evidence type="ECO:0000256" key="1">
    <source>
        <dbReference type="SAM" id="SignalP"/>
    </source>
</evidence>
<keyword evidence="4" id="KW-1185">Reference proteome</keyword>
<dbReference type="EMBL" id="CP072842">
    <property type="protein sequence ID" value="QTV05291.1"/>
    <property type="molecule type" value="Genomic_DNA"/>
</dbReference>
<evidence type="ECO:0000313" key="4">
    <source>
        <dbReference type="Proteomes" id="UP000672011"/>
    </source>
</evidence>
<dbReference type="RefSeq" id="WP_230475920.1">
    <property type="nucleotide sequence ID" value="NZ_CP072842.1"/>
</dbReference>
<proteinExistence type="predicted"/>
<feature type="domain" description="Fibronectin type-III" evidence="2">
    <location>
        <begin position="125"/>
        <end position="218"/>
    </location>
</feature>
<dbReference type="InterPro" id="IPR013783">
    <property type="entry name" value="Ig-like_fold"/>
</dbReference>
<dbReference type="SUPFAM" id="SSF49265">
    <property type="entry name" value="Fibronectin type III"/>
    <property type="match status" value="1"/>
</dbReference>
<evidence type="ECO:0000313" key="3">
    <source>
        <dbReference type="EMBL" id="QTV05291.1"/>
    </source>
</evidence>
<feature type="chain" id="PRO_5046405479" evidence="1">
    <location>
        <begin position="26"/>
        <end position="505"/>
    </location>
</feature>
<dbReference type="InterPro" id="IPR011042">
    <property type="entry name" value="6-blade_b-propeller_TolB-like"/>
</dbReference>
<reference evidence="3 4" key="1">
    <citation type="journal article" date="2021" name="Int. J. Syst. Evol. Microbiol.">
        <title>Faecalibacter bovis sp. nov., isolated from cow faeces.</title>
        <authorList>
            <person name="Li F."/>
            <person name="Zhao W."/>
            <person name="Hong Q."/>
            <person name="Shao Q."/>
            <person name="Song J."/>
            <person name="Yang S."/>
        </authorList>
    </citation>
    <scope>NUCLEOTIDE SEQUENCE [LARGE SCALE GENOMIC DNA]</scope>
    <source>
        <strain evidence="3 4">ZY171143</strain>
    </source>
</reference>
<name>A0ABX7XBK2_9FLAO</name>
<accession>A0ABX7XBK2</accession>
<dbReference type="Pfam" id="PF13620">
    <property type="entry name" value="CarboxypepD_reg"/>
    <property type="match status" value="1"/>
</dbReference>
<gene>
    <name evidence="3" type="ORF">J9309_10965</name>
</gene>
<keyword evidence="1" id="KW-0732">Signal</keyword>
<evidence type="ECO:0000259" key="2">
    <source>
        <dbReference type="PROSITE" id="PS50853"/>
    </source>
</evidence>
<reference evidence="4" key="2">
    <citation type="submission" date="2021-04" db="EMBL/GenBank/DDBJ databases">
        <title>Taxonomy of Flavobacteriaceae bacterium ZY171143.</title>
        <authorList>
            <person name="Li F."/>
        </authorList>
    </citation>
    <scope>NUCLEOTIDE SEQUENCE [LARGE SCALE GENOMIC DNA]</scope>
    <source>
        <strain evidence="4">ZY171143</strain>
    </source>
</reference>
<organism evidence="3 4">
    <name type="scientific">Faecalibacter bovis</name>
    <dbReference type="NCBI Taxonomy" id="2898187"/>
    <lineage>
        <taxon>Bacteria</taxon>
        <taxon>Pseudomonadati</taxon>
        <taxon>Bacteroidota</taxon>
        <taxon>Flavobacteriia</taxon>
        <taxon>Flavobacteriales</taxon>
        <taxon>Weeksellaceae</taxon>
        <taxon>Faecalibacter</taxon>
    </lineage>
</organism>
<dbReference type="Proteomes" id="UP000672011">
    <property type="component" value="Chromosome"/>
</dbReference>
<dbReference type="InterPro" id="IPR003961">
    <property type="entry name" value="FN3_dom"/>
</dbReference>
<dbReference type="PANTHER" id="PTHR36842:SF1">
    <property type="entry name" value="PROTEIN TOLB"/>
    <property type="match status" value="1"/>
</dbReference>
<protein>
    <submittedName>
        <fullName evidence="3">Carboxypeptidase regulatory-like domain-containing protein</fullName>
    </submittedName>
</protein>
<dbReference type="CDD" id="cd00063">
    <property type="entry name" value="FN3"/>
    <property type="match status" value="1"/>
</dbReference>
<dbReference type="SUPFAM" id="SSF82171">
    <property type="entry name" value="DPP6 N-terminal domain-like"/>
    <property type="match status" value="1"/>
</dbReference>
<dbReference type="Gene3D" id="2.120.10.30">
    <property type="entry name" value="TolB, C-terminal domain"/>
    <property type="match status" value="1"/>
</dbReference>
<feature type="signal peptide" evidence="1">
    <location>
        <begin position="1"/>
        <end position="25"/>
    </location>
</feature>
<dbReference type="PANTHER" id="PTHR36842">
    <property type="entry name" value="PROTEIN TOLB HOMOLOG"/>
    <property type="match status" value="1"/>
</dbReference>